<dbReference type="Pfam" id="PF13188">
    <property type="entry name" value="PAS_8"/>
    <property type="match status" value="1"/>
</dbReference>
<keyword evidence="4" id="KW-1185">Reference proteome</keyword>
<dbReference type="Gene3D" id="3.30.450.40">
    <property type="match status" value="1"/>
</dbReference>
<protein>
    <submittedName>
        <fullName evidence="3">PAS/PAC sensor protein</fullName>
    </submittedName>
</protein>
<reference evidence="3" key="1">
    <citation type="submission" date="2008-12" db="EMBL/GenBank/DDBJ databases">
        <title>Complete sequence of Chloroflexus aggregans DSM 9485.</title>
        <authorList>
            <consortium name="US DOE Joint Genome Institute"/>
            <person name="Lucas S."/>
            <person name="Copeland A."/>
            <person name="Lapidus A."/>
            <person name="Glavina del Rio T."/>
            <person name="Dalin E."/>
            <person name="Tice H."/>
            <person name="Pitluck S."/>
            <person name="Foster B."/>
            <person name="Larimer F."/>
            <person name="Land M."/>
            <person name="Hauser L."/>
            <person name="Kyrpides N."/>
            <person name="Mikhailova N."/>
            <person name="Bryant D."/>
            <person name="Richardson P."/>
        </authorList>
    </citation>
    <scope>NUCLEOTIDE SEQUENCE</scope>
    <source>
        <strain evidence="3">DSM 9485</strain>
    </source>
</reference>
<dbReference type="KEGG" id="cag:Cagg_0836"/>
<evidence type="ECO:0000259" key="1">
    <source>
        <dbReference type="PROSITE" id="PS50112"/>
    </source>
</evidence>
<dbReference type="InterPro" id="IPR035965">
    <property type="entry name" value="PAS-like_dom_sf"/>
</dbReference>
<dbReference type="NCBIfam" id="TIGR00229">
    <property type="entry name" value="sensory_box"/>
    <property type="match status" value="3"/>
</dbReference>
<dbReference type="InterPro" id="IPR000700">
    <property type="entry name" value="PAS-assoc_C"/>
</dbReference>
<dbReference type="InterPro" id="IPR000014">
    <property type="entry name" value="PAS"/>
</dbReference>
<dbReference type="eggNOG" id="COG3829">
    <property type="taxonomic scope" value="Bacteria"/>
</dbReference>
<dbReference type="SMART" id="SM00091">
    <property type="entry name" value="PAS"/>
    <property type="match status" value="3"/>
</dbReference>
<dbReference type="InterPro" id="IPR052155">
    <property type="entry name" value="Biofilm_reg_signaling"/>
</dbReference>
<name>B8G5P8_CHLAD</name>
<feature type="domain" description="PAS" evidence="1">
    <location>
        <begin position="264"/>
        <end position="309"/>
    </location>
</feature>
<dbReference type="SUPFAM" id="SSF55785">
    <property type="entry name" value="PYP-like sensor domain (PAS domain)"/>
    <property type="match status" value="3"/>
</dbReference>
<dbReference type="AlphaFoldDB" id="B8G5P8"/>
<evidence type="ECO:0000313" key="3">
    <source>
        <dbReference type="EMBL" id="ACL23759.1"/>
    </source>
</evidence>
<dbReference type="SUPFAM" id="SSF55781">
    <property type="entry name" value="GAF domain-like"/>
    <property type="match status" value="1"/>
</dbReference>
<dbReference type="SMART" id="SM00086">
    <property type="entry name" value="PAC"/>
    <property type="match status" value="3"/>
</dbReference>
<dbReference type="Gene3D" id="3.30.450.20">
    <property type="entry name" value="PAS domain"/>
    <property type="match status" value="3"/>
</dbReference>
<organism evidence="3 4">
    <name type="scientific">Chloroflexus aggregans (strain MD-66 / DSM 9485)</name>
    <dbReference type="NCBI Taxonomy" id="326427"/>
    <lineage>
        <taxon>Bacteria</taxon>
        <taxon>Bacillati</taxon>
        <taxon>Chloroflexota</taxon>
        <taxon>Chloroflexia</taxon>
        <taxon>Chloroflexales</taxon>
        <taxon>Chloroflexineae</taxon>
        <taxon>Chloroflexaceae</taxon>
        <taxon>Chloroflexus</taxon>
    </lineage>
</organism>
<sequence length="487" mass="54498">MILAANVAQLIESRRHAIERDAAQAALAQSEARFRRLAEQASDIIFRYRLQPNPQLDFVNPAVTSILGYELDELFNQFPGVPSFLDPSQIGQVERLIEQGRGQLLLHTRRRDGNYVWLDLRFVVANDAVEGIARDVTDQVLAAARLVRYELLSAHTRDIVLFIRAGDGRILEANAAAERAYGYSRAELCTRTIFDLRAPETHPYILDQMRQADTGGVLFETLHVRRDGSVFPVEVSSTGADIDGERVLLSVIRDISERKQAQAELDLLRRALTASDQTIVITDSDGVIEWVNPAFTALTGYRAEEAIGQHTRILKSGKQDRAFYATMWAEILNGRTWRGTLINRRKDGSLYHEELAITPVKQENGVIAHFIAVKQDISVRVQREQQQRALMQLSAAMRVAQSCAELIQTVVHELQALVAAQSVVFWRFKDEGWQIEQLAGEAIRFDWVADRLATVGSDTIQRAPTPPTVLPGGELVIVPLTCSVCPE</sequence>
<dbReference type="HOGENOM" id="CLU_559845_0_0_0"/>
<feature type="domain" description="PAC" evidence="2">
    <location>
        <begin position="335"/>
        <end position="389"/>
    </location>
</feature>
<proteinExistence type="predicted"/>
<dbReference type="PANTHER" id="PTHR44757:SF2">
    <property type="entry name" value="BIOFILM ARCHITECTURE MAINTENANCE PROTEIN MBAA"/>
    <property type="match status" value="1"/>
</dbReference>
<dbReference type="CDD" id="cd00130">
    <property type="entry name" value="PAS"/>
    <property type="match status" value="2"/>
</dbReference>
<evidence type="ECO:0000313" key="4">
    <source>
        <dbReference type="Proteomes" id="UP000002508"/>
    </source>
</evidence>
<feature type="domain" description="PAS" evidence="1">
    <location>
        <begin position="161"/>
        <end position="216"/>
    </location>
</feature>
<dbReference type="EMBL" id="CP001337">
    <property type="protein sequence ID" value="ACL23759.1"/>
    <property type="molecule type" value="Genomic_DNA"/>
</dbReference>
<evidence type="ECO:0000259" key="2">
    <source>
        <dbReference type="PROSITE" id="PS50113"/>
    </source>
</evidence>
<dbReference type="PROSITE" id="PS50113">
    <property type="entry name" value="PAC"/>
    <property type="match status" value="2"/>
</dbReference>
<dbReference type="PROSITE" id="PS50112">
    <property type="entry name" value="PAS"/>
    <property type="match status" value="3"/>
</dbReference>
<dbReference type="Proteomes" id="UP000002508">
    <property type="component" value="Chromosome"/>
</dbReference>
<dbReference type="RefSeq" id="WP_012616125.1">
    <property type="nucleotide sequence ID" value="NC_011831.1"/>
</dbReference>
<dbReference type="InterPro" id="IPR001610">
    <property type="entry name" value="PAC"/>
</dbReference>
<dbReference type="Pfam" id="PF13426">
    <property type="entry name" value="PAS_9"/>
    <property type="match status" value="2"/>
</dbReference>
<feature type="domain" description="PAS" evidence="1">
    <location>
        <begin position="30"/>
        <end position="99"/>
    </location>
</feature>
<feature type="domain" description="PAC" evidence="2">
    <location>
        <begin position="217"/>
        <end position="267"/>
    </location>
</feature>
<dbReference type="PANTHER" id="PTHR44757">
    <property type="entry name" value="DIGUANYLATE CYCLASE DGCP"/>
    <property type="match status" value="1"/>
</dbReference>
<dbReference type="InterPro" id="IPR029016">
    <property type="entry name" value="GAF-like_dom_sf"/>
</dbReference>
<gene>
    <name evidence="3" type="ordered locus">Cagg_0836</name>
</gene>
<dbReference type="STRING" id="326427.Cagg_0836"/>
<accession>B8G5P8</accession>